<dbReference type="EMBL" id="CP001825">
    <property type="protein sequence ID" value="ACZ41120.1"/>
    <property type="molecule type" value="Genomic_DNA"/>
</dbReference>
<name>D1CDW4_THET1</name>
<sequence>MDIVIRATVIFWGLYILIRLLGKRELAQMTPFELIVLVVMGDLIQQGITHNDFSLTGALIAITTFGFWAASISWATYLSRRFEQFFDGKPIVIVRDGRYIEPNMRNARVTRSEVESEMRLAGIANISNVAWAIIEPKGRISFIQSQGDQQSQQSQSEEDMAGTM</sequence>
<dbReference type="InterPro" id="IPR048454">
    <property type="entry name" value="YetF_N"/>
</dbReference>
<keyword evidence="4 8" id="KW-0812">Transmembrane</keyword>
<dbReference type="InterPro" id="IPR007353">
    <property type="entry name" value="DUF421"/>
</dbReference>
<dbReference type="PANTHER" id="PTHR34582:SF6">
    <property type="entry name" value="UPF0702 TRANSMEMBRANE PROTEIN YCAP"/>
    <property type="match status" value="1"/>
</dbReference>
<feature type="transmembrane region" description="Helical" evidence="8">
    <location>
        <begin position="54"/>
        <end position="77"/>
    </location>
</feature>
<evidence type="ECO:0000256" key="1">
    <source>
        <dbReference type="ARBA" id="ARBA00004651"/>
    </source>
</evidence>
<dbReference type="GO" id="GO:0005886">
    <property type="term" value="C:plasma membrane"/>
    <property type="evidence" value="ECO:0007669"/>
    <property type="project" value="UniProtKB-SubCell"/>
</dbReference>
<dbReference type="Pfam" id="PF20730">
    <property type="entry name" value="YetF_N"/>
    <property type="match status" value="1"/>
</dbReference>
<keyword evidence="12" id="KW-1185">Reference proteome</keyword>
<gene>
    <name evidence="11" type="ordered locus">Tter_0198</name>
</gene>
<dbReference type="eggNOG" id="COG2323">
    <property type="taxonomic scope" value="Bacteria"/>
</dbReference>
<keyword evidence="5 8" id="KW-1133">Transmembrane helix</keyword>
<dbReference type="PANTHER" id="PTHR34582">
    <property type="entry name" value="UPF0702 TRANSMEMBRANE PROTEIN YCAP"/>
    <property type="match status" value="1"/>
</dbReference>
<feature type="transmembrane region" description="Helical" evidence="8">
    <location>
        <begin position="6"/>
        <end position="22"/>
    </location>
</feature>
<evidence type="ECO:0000256" key="8">
    <source>
        <dbReference type="SAM" id="Phobius"/>
    </source>
</evidence>
<dbReference type="STRING" id="525904.Tter_0198"/>
<dbReference type="KEGG" id="ttr:Tter_0198"/>
<evidence type="ECO:0000256" key="4">
    <source>
        <dbReference type="ARBA" id="ARBA00022692"/>
    </source>
</evidence>
<evidence type="ECO:0000256" key="6">
    <source>
        <dbReference type="ARBA" id="ARBA00023136"/>
    </source>
</evidence>
<evidence type="ECO:0000256" key="2">
    <source>
        <dbReference type="ARBA" id="ARBA00006448"/>
    </source>
</evidence>
<feature type="domain" description="YetF-like N-terminal transmembrane" evidence="10">
    <location>
        <begin position="2"/>
        <end position="67"/>
    </location>
</feature>
<feature type="domain" description="YetF C-terminal" evidence="9">
    <location>
        <begin position="79"/>
        <end position="149"/>
    </location>
</feature>
<dbReference type="OrthoDB" id="9793799at2"/>
<evidence type="ECO:0000256" key="5">
    <source>
        <dbReference type="ARBA" id="ARBA00022989"/>
    </source>
</evidence>
<keyword evidence="3" id="KW-1003">Cell membrane</keyword>
<dbReference type="Pfam" id="PF04239">
    <property type="entry name" value="DUF421"/>
    <property type="match status" value="1"/>
</dbReference>
<evidence type="ECO:0008006" key="13">
    <source>
        <dbReference type="Google" id="ProtNLM"/>
    </source>
</evidence>
<comment type="similarity">
    <text evidence="2">Belongs to the UPF0702 family.</text>
</comment>
<feature type="compositionally biased region" description="Low complexity" evidence="7">
    <location>
        <begin position="144"/>
        <end position="155"/>
    </location>
</feature>
<protein>
    <recommendedName>
        <fullName evidence="13">DUF421 domain-containing protein</fullName>
    </recommendedName>
</protein>
<evidence type="ECO:0000313" key="11">
    <source>
        <dbReference type="EMBL" id="ACZ41120.1"/>
    </source>
</evidence>
<evidence type="ECO:0000313" key="12">
    <source>
        <dbReference type="Proteomes" id="UP000000323"/>
    </source>
</evidence>
<dbReference type="Proteomes" id="UP000000323">
    <property type="component" value="Chromosome 1"/>
</dbReference>
<dbReference type="RefSeq" id="WP_012874155.1">
    <property type="nucleotide sequence ID" value="NC_013525.1"/>
</dbReference>
<evidence type="ECO:0000259" key="10">
    <source>
        <dbReference type="Pfam" id="PF20730"/>
    </source>
</evidence>
<feature type="region of interest" description="Disordered" evidence="7">
    <location>
        <begin position="144"/>
        <end position="164"/>
    </location>
</feature>
<accession>D1CDW4</accession>
<dbReference type="InterPro" id="IPR023090">
    <property type="entry name" value="UPF0702_alpha/beta_dom_sf"/>
</dbReference>
<evidence type="ECO:0000256" key="3">
    <source>
        <dbReference type="ARBA" id="ARBA00022475"/>
    </source>
</evidence>
<evidence type="ECO:0000259" key="9">
    <source>
        <dbReference type="Pfam" id="PF04239"/>
    </source>
</evidence>
<reference evidence="12" key="1">
    <citation type="journal article" date="2010" name="Stand. Genomic Sci.">
        <title>Complete genome sequence of 'Thermobaculum terrenum' type strain (YNP1).</title>
        <authorList>
            <person name="Kiss H."/>
            <person name="Cleland D."/>
            <person name="Lapidus A."/>
            <person name="Lucas S."/>
            <person name="Glavina Del Rio T."/>
            <person name="Nolan M."/>
            <person name="Tice H."/>
            <person name="Han C."/>
            <person name="Goodwin L."/>
            <person name="Pitluck S."/>
            <person name="Liolios K."/>
            <person name="Ivanova N."/>
            <person name="Mavromatis K."/>
            <person name="Ovchinnikova G."/>
            <person name="Pati A."/>
            <person name="Chen A."/>
            <person name="Palaniappan K."/>
            <person name="Land M."/>
            <person name="Hauser L."/>
            <person name="Chang Y."/>
            <person name="Jeffries C."/>
            <person name="Lu M."/>
            <person name="Brettin T."/>
            <person name="Detter J."/>
            <person name="Goker M."/>
            <person name="Tindall B."/>
            <person name="Beck B."/>
            <person name="McDermott T."/>
            <person name="Woyke T."/>
            <person name="Bristow J."/>
            <person name="Eisen J."/>
            <person name="Markowitz V."/>
            <person name="Hugenholtz P."/>
            <person name="Kyrpides N."/>
            <person name="Klenk H."/>
            <person name="Cheng J."/>
        </authorList>
    </citation>
    <scope>NUCLEOTIDE SEQUENCE [LARGE SCALE GENOMIC DNA]</scope>
    <source>
        <strain evidence="12">ATCC BAA-798 / YNP1</strain>
    </source>
</reference>
<comment type="subcellular location">
    <subcellularLocation>
        <location evidence="1">Cell membrane</location>
        <topology evidence="1">Multi-pass membrane protein</topology>
    </subcellularLocation>
</comment>
<evidence type="ECO:0000256" key="7">
    <source>
        <dbReference type="SAM" id="MobiDB-lite"/>
    </source>
</evidence>
<proteinExistence type="inferred from homology"/>
<dbReference type="Gene3D" id="3.30.240.20">
    <property type="entry name" value="bsu07140 like domains"/>
    <property type="match status" value="1"/>
</dbReference>
<keyword evidence="6 8" id="KW-0472">Membrane</keyword>
<dbReference type="AlphaFoldDB" id="D1CDW4"/>
<dbReference type="HOGENOM" id="CLU_077149_3_1_0"/>
<organism evidence="11 12">
    <name type="scientific">Thermobaculum terrenum (strain ATCC BAA-798 / CCMEE 7001 / YNP1)</name>
    <dbReference type="NCBI Taxonomy" id="525904"/>
    <lineage>
        <taxon>Bacteria</taxon>
        <taxon>Bacillati</taxon>
        <taxon>Chloroflexota</taxon>
        <taxon>Chloroflexia</taxon>
        <taxon>Candidatus Thermobaculales</taxon>
        <taxon>Candidatus Thermobaculaceae</taxon>
        <taxon>Thermobaculum</taxon>
    </lineage>
</organism>